<feature type="chain" id="PRO_5032496066" evidence="9">
    <location>
        <begin position="31"/>
        <end position="115"/>
    </location>
</feature>
<dbReference type="OrthoDB" id="694341at2759"/>
<reference evidence="10" key="1">
    <citation type="submission" date="2017-07" db="EMBL/GenBank/DDBJ databases">
        <title>Taro Niue Genome Assembly and Annotation.</title>
        <authorList>
            <person name="Atibalentja N."/>
            <person name="Keating K."/>
            <person name="Fields C.J."/>
        </authorList>
    </citation>
    <scope>NUCLEOTIDE SEQUENCE</scope>
    <source>
        <strain evidence="10">Niue_2</strain>
        <tissue evidence="10">Leaf</tissue>
    </source>
</reference>
<dbReference type="SUPFAM" id="SSF48264">
    <property type="entry name" value="Cytochrome P450"/>
    <property type="match status" value="1"/>
</dbReference>
<keyword evidence="2" id="KW-0349">Heme</keyword>
<evidence type="ECO:0000313" key="11">
    <source>
        <dbReference type="Proteomes" id="UP000652761"/>
    </source>
</evidence>
<dbReference type="GO" id="GO:0020037">
    <property type="term" value="F:heme binding"/>
    <property type="evidence" value="ECO:0007669"/>
    <property type="project" value="InterPro"/>
</dbReference>
<keyword evidence="7" id="KW-0408">Iron</keyword>
<dbReference type="Proteomes" id="UP000652761">
    <property type="component" value="Unassembled WGS sequence"/>
</dbReference>
<feature type="signal peptide" evidence="9">
    <location>
        <begin position="1"/>
        <end position="30"/>
    </location>
</feature>
<evidence type="ECO:0000256" key="4">
    <source>
        <dbReference type="ARBA" id="ARBA00022723"/>
    </source>
</evidence>
<dbReference type="Gene3D" id="1.10.630.10">
    <property type="entry name" value="Cytochrome P450"/>
    <property type="match status" value="1"/>
</dbReference>
<comment type="subcellular location">
    <subcellularLocation>
        <location evidence="1">Membrane</location>
        <topology evidence="1">Single-pass membrane protein</topology>
    </subcellularLocation>
</comment>
<sequence>MDLPVTCACLLGLLALAFLACSSWLAGGRASDKKGDDLQVVHRLPLEPGGAWPVVGHLPLLRGKEIVARMLGRTADKYGLVFMLRLGAHRTLVISSQEAAPGSSSMSRLFTEREK</sequence>
<comment type="caution">
    <text evidence="10">The sequence shown here is derived from an EMBL/GenBank/DDBJ whole genome shotgun (WGS) entry which is preliminary data.</text>
</comment>
<evidence type="ECO:0000256" key="8">
    <source>
        <dbReference type="ARBA" id="ARBA00023136"/>
    </source>
</evidence>
<keyword evidence="3" id="KW-0812">Transmembrane</keyword>
<keyword evidence="4" id="KW-0479">Metal-binding</keyword>
<keyword evidence="9" id="KW-0732">Signal</keyword>
<keyword evidence="8" id="KW-0472">Membrane</keyword>
<dbReference type="PANTHER" id="PTHR47947:SF1">
    <property type="entry name" value="CYTOCHROME P450 82E3"/>
    <property type="match status" value="1"/>
</dbReference>
<dbReference type="InterPro" id="IPR050651">
    <property type="entry name" value="Plant_Cytochrome_P450_Monoox"/>
</dbReference>
<dbReference type="AlphaFoldDB" id="A0A843XQ52"/>
<evidence type="ECO:0000256" key="7">
    <source>
        <dbReference type="ARBA" id="ARBA00023004"/>
    </source>
</evidence>
<keyword evidence="11" id="KW-1185">Reference proteome</keyword>
<dbReference type="InterPro" id="IPR036396">
    <property type="entry name" value="Cyt_P450_sf"/>
</dbReference>
<evidence type="ECO:0000256" key="9">
    <source>
        <dbReference type="SAM" id="SignalP"/>
    </source>
</evidence>
<evidence type="ECO:0000256" key="2">
    <source>
        <dbReference type="ARBA" id="ARBA00022617"/>
    </source>
</evidence>
<gene>
    <name evidence="10" type="ORF">Taro_055095</name>
</gene>
<keyword evidence="5" id="KW-1133">Transmembrane helix</keyword>
<organism evidence="10 11">
    <name type="scientific">Colocasia esculenta</name>
    <name type="common">Wild taro</name>
    <name type="synonym">Arum esculentum</name>
    <dbReference type="NCBI Taxonomy" id="4460"/>
    <lineage>
        <taxon>Eukaryota</taxon>
        <taxon>Viridiplantae</taxon>
        <taxon>Streptophyta</taxon>
        <taxon>Embryophyta</taxon>
        <taxon>Tracheophyta</taxon>
        <taxon>Spermatophyta</taxon>
        <taxon>Magnoliopsida</taxon>
        <taxon>Liliopsida</taxon>
        <taxon>Araceae</taxon>
        <taxon>Aroideae</taxon>
        <taxon>Colocasieae</taxon>
        <taxon>Colocasia</taxon>
    </lineage>
</organism>
<name>A0A843XQ52_COLES</name>
<dbReference type="PANTHER" id="PTHR47947">
    <property type="entry name" value="CYTOCHROME P450 82C3-RELATED"/>
    <property type="match status" value="1"/>
</dbReference>
<evidence type="ECO:0000256" key="1">
    <source>
        <dbReference type="ARBA" id="ARBA00004167"/>
    </source>
</evidence>
<evidence type="ECO:0000313" key="10">
    <source>
        <dbReference type="EMBL" id="MQM22048.1"/>
    </source>
</evidence>
<dbReference type="GO" id="GO:0004497">
    <property type="term" value="F:monooxygenase activity"/>
    <property type="evidence" value="ECO:0007669"/>
    <property type="project" value="InterPro"/>
</dbReference>
<dbReference type="GO" id="GO:0016705">
    <property type="term" value="F:oxidoreductase activity, acting on paired donors, with incorporation or reduction of molecular oxygen"/>
    <property type="evidence" value="ECO:0007669"/>
    <property type="project" value="InterPro"/>
</dbReference>
<keyword evidence="6" id="KW-0560">Oxidoreductase</keyword>
<evidence type="ECO:0000256" key="6">
    <source>
        <dbReference type="ARBA" id="ARBA00023002"/>
    </source>
</evidence>
<evidence type="ECO:0000256" key="5">
    <source>
        <dbReference type="ARBA" id="ARBA00022989"/>
    </source>
</evidence>
<protein>
    <submittedName>
        <fullName evidence="10">Uncharacterized protein</fullName>
    </submittedName>
</protein>
<evidence type="ECO:0000256" key="3">
    <source>
        <dbReference type="ARBA" id="ARBA00022692"/>
    </source>
</evidence>
<dbReference type="EMBL" id="NMUH01012045">
    <property type="protein sequence ID" value="MQM22048.1"/>
    <property type="molecule type" value="Genomic_DNA"/>
</dbReference>
<accession>A0A843XQ52</accession>
<dbReference type="GO" id="GO:0005506">
    <property type="term" value="F:iron ion binding"/>
    <property type="evidence" value="ECO:0007669"/>
    <property type="project" value="InterPro"/>
</dbReference>
<dbReference type="GO" id="GO:0016020">
    <property type="term" value="C:membrane"/>
    <property type="evidence" value="ECO:0007669"/>
    <property type="project" value="UniProtKB-SubCell"/>
</dbReference>
<proteinExistence type="predicted"/>